<keyword evidence="2" id="KW-1185">Reference proteome</keyword>
<evidence type="ECO:0000313" key="2">
    <source>
        <dbReference type="Proteomes" id="UP000195442"/>
    </source>
</evidence>
<name>A0A1R4H766_9GAMM</name>
<dbReference type="EMBL" id="FUKJ01000169">
    <property type="protein sequence ID" value="SJM92026.1"/>
    <property type="molecule type" value="Genomic_DNA"/>
</dbReference>
<dbReference type="AlphaFoldDB" id="A0A1R4H766"/>
<sequence length="39" mass="4588">MLLAEELGHGCIVSTDRRDFHTYCWKSHQPFTNLLKQVL</sequence>
<proteinExistence type="predicted"/>
<gene>
    <name evidence="1" type="ORF">CRENPOLYSF2_2500002</name>
</gene>
<evidence type="ECO:0000313" key="1">
    <source>
        <dbReference type="EMBL" id="SJM92026.1"/>
    </source>
</evidence>
<dbReference type="Proteomes" id="UP000195442">
    <property type="component" value="Unassembled WGS sequence"/>
</dbReference>
<organism evidence="1 2">
    <name type="scientific">Crenothrix polyspora</name>
    <dbReference type="NCBI Taxonomy" id="360316"/>
    <lineage>
        <taxon>Bacteria</taxon>
        <taxon>Pseudomonadati</taxon>
        <taxon>Pseudomonadota</taxon>
        <taxon>Gammaproteobacteria</taxon>
        <taxon>Methylococcales</taxon>
        <taxon>Crenotrichaceae</taxon>
        <taxon>Crenothrix</taxon>
    </lineage>
</organism>
<reference evidence="2" key="1">
    <citation type="submission" date="2017-02" db="EMBL/GenBank/DDBJ databases">
        <authorList>
            <person name="Daims H."/>
        </authorList>
    </citation>
    <scope>NUCLEOTIDE SEQUENCE [LARGE SCALE GENOMIC DNA]</scope>
</reference>
<protein>
    <submittedName>
        <fullName evidence="1">Putative nucleic acid-binding protein</fullName>
    </submittedName>
</protein>
<accession>A0A1R4H766</accession>